<dbReference type="GO" id="GO:0016616">
    <property type="term" value="F:oxidoreductase activity, acting on the CH-OH group of donors, NAD or NADP as acceptor"/>
    <property type="evidence" value="ECO:0007669"/>
    <property type="project" value="InterPro"/>
</dbReference>
<dbReference type="SUPFAM" id="SSF48179">
    <property type="entry name" value="6-phosphogluconate dehydrogenase C-terminal domain-like"/>
    <property type="match status" value="1"/>
</dbReference>
<dbReference type="InterPro" id="IPR022694">
    <property type="entry name" value="3-OHacyl-CoA_DH"/>
</dbReference>
<keyword evidence="4" id="KW-1133">Transmembrane helix</keyword>
<dbReference type="InterPro" id="IPR008927">
    <property type="entry name" value="6-PGluconate_DH-like_C_sf"/>
</dbReference>
<comment type="similarity">
    <text evidence="1">Belongs to the 3-hydroxyacyl-CoA dehydrogenase family.</text>
</comment>
<organism evidence="7 8">
    <name type="scientific">Lunatimonas lonarensis</name>
    <dbReference type="NCBI Taxonomy" id="1232681"/>
    <lineage>
        <taxon>Bacteria</taxon>
        <taxon>Pseudomonadati</taxon>
        <taxon>Bacteroidota</taxon>
        <taxon>Cytophagia</taxon>
        <taxon>Cytophagales</taxon>
        <taxon>Cyclobacteriaceae</taxon>
    </lineage>
</organism>
<dbReference type="Proteomes" id="UP000013909">
    <property type="component" value="Unassembled WGS sequence"/>
</dbReference>
<dbReference type="Pfam" id="PF00725">
    <property type="entry name" value="3HCDH"/>
    <property type="match status" value="1"/>
</dbReference>
<dbReference type="OrthoDB" id="9771883at2"/>
<evidence type="ECO:0000313" key="8">
    <source>
        <dbReference type="Proteomes" id="UP000013909"/>
    </source>
</evidence>
<evidence type="ECO:0000313" key="7">
    <source>
        <dbReference type="EMBL" id="EON77852.1"/>
    </source>
</evidence>
<feature type="domain" description="3-hydroxyacyl-CoA dehydrogenase NAD binding" evidence="6">
    <location>
        <begin position="12"/>
        <end position="188"/>
    </location>
</feature>
<sequence length="322" mass="36157">MVKPNELAEIELGVVGLGLMGSSIVVALLIAGHPVRGVAPISSDMVDAELRIIKQLKHAEESGLLNQPIAHYVSRLMLSEDFGILRDCKLVQECVVERAEIKGLMYRKIAEASEGKAIISSNTSAIPISVLQERAPDPARFLGIHWAEPAYLTRFLEITKGAKTAEEPAQWVFELAHFWDKEPTFLQKDIRGFVTNRLMYAVYREAFHLIETKEATVEDVDKSFRYDAGSWITAMGLMKRMDLLGLADFRVALNRLFPALSNSAEVPELMRQMVEREARGIQNARGLYTYTKQEAEEWEKAFAAFNKEIYKLAAEHLSAGTK</sequence>
<name>R7ZUU4_9BACT</name>
<dbReference type="Gene3D" id="3.40.50.720">
    <property type="entry name" value="NAD(P)-binding Rossmann-like Domain"/>
    <property type="match status" value="1"/>
</dbReference>
<evidence type="ECO:0000256" key="2">
    <source>
        <dbReference type="ARBA" id="ARBA00023002"/>
    </source>
</evidence>
<evidence type="ECO:0000256" key="3">
    <source>
        <dbReference type="PIRSR" id="PIRSR000105-1"/>
    </source>
</evidence>
<feature type="site" description="Important for catalytic activity" evidence="3">
    <location>
        <position position="145"/>
    </location>
</feature>
<protein>
    <submittedName>
        <fullName evidence="7">3-hydroxybutyryl-coA dehydrogenase</fullName>
    </submittedName>
</protein>
<dbReference type="AlphaFoldDB" id="R7ZUU4"/>
<dbReference type="PIRSF" id="PIRSF000105">
    <property type="entry name" value="HCDH"/>
    <property type="match status" value="1"/>
</dbReference>
<evidence type="ECO:0000259" key="6">
    <source>
        <dbReference type="Pfam" id="PF02737"/>
    </source>
</evidence>
<feature type="domain" description="3-hydroxyacyl-CoA dehydrogenase C-terminal" evidence="5">
    <location>
        <begin position="192"/>
        <end position="290"/>
    </location>
</feature>
<dbReference type="InterPro" id="IPR006176">
    <property type="entry name" value="3-OHacyl-CoA_DH_NAD-bd"/>
</dbReference>
<dbReference type="PATRIC" id="fig|1288963.3.peg.1762"/>
<evidence type="ECO:0000256" key="1">
    <source>
        <dbReference type="ARBA" id="ARBA00009463"/>
    </source>
</evidence>
<dbReference type="Gene3D" id="1.10.1040.10">
    <property type="entry name" value="N-(1-d-carboxylethyl)-l-norvaline Dehydrogenase, domain 2"/>
    <property type="match status" value="1"/>
</dbReference>
<dbReference type="PANTHER" id="PTHR48075">
    <property type="entry name" value="3-HYDROXYACYL-COA DEHYDROGENASE FAMILY PROTEIN"/>
    <property type="match status" value="1"/>
</dbReference>
<evidence type="ECO:0000259" key="5">
    <source>
        <dbReference type="Pfam" id="PF00725"/>
    </source>
</evidence>
<proteinExistence type="inferred from homology"/>
<evidence type="ECO:0000256" key="4">
    <source>
        <dbReference type="SAM" id="Phobius"/>
    </source>
</evidence>
<keyword evidence="4" id="KW-0812">Transmembrane</keyword>
<dbReference type="Pfam" id="PF02737">
    <property type="entry name" value="3HCDH_N"/>
    <property type="match status" value="1"/>
</dbReference>
<keyword evidence="4" id="KW-0472">Membrane</keyword>
<dbReference type="InterPro" id="IPR013328">
    <property type="entry name" value="6PGD_dom2"/>
</dbReference>
<reference evidence="7 8" key="1">
    <citation type="submission" date="2013-02" db="EMBL/GenBank/DDBJ databases">
        <title>A novel strain isolated from Lonar lake, Maharashtra, India.</title>
        <authorList>
            <person name="Singh A."/>
        </authorList>
    </citation>
    <scope>NUCLEOTIDE SEQUENCE [LARGE SCALE GENOMIC DNA]</scope>
    <source>
        <strain evidence="7 8">AK24</strain>
    </source>
</reference>
<dbReference type="InterPro" id="IPR006108">
    <property type="entry name" value="3HC_DH_C"/>
</dbReference>
<feature type="transmembrane region" description="Helical" evidence="4">
    <location>
        <begin position="12"/>
        <end position="32"/>
    </location>
</feature>
<dbReference type="PROSITE" id="PS00067">
    <property type="entry name" value="3HCDH"/>
    <property type="match status" value="1"/>
</dbReference>
<accession>R7ZUU4</accession>
<dbReference type="EMBL" id="AQHR01000049">
    <property type="protein sequence ID" value="EON77852.1"/>
    <property type="molecule type" value="Genomic_DNA"/>
</dbReference>
<gene>
    <name evidence="7" type="ORF">ADIS_1771</name>
</gene>
<dbReference type="GO" id="GO:0006631">
    <property type="term" value="P:fatty acid metabolic process"/>
    <property type="evidence" value="ECO:0007669"/>
    <property type="project" value="InterPro"/>
</dbReference>
<dbReference type="GO" id="GO:0070403">
    <property type="term" value="F:NAD+ binding"/>
    <property type="evidence" value="ECO:0007669"/>
    <property type="project" value="InterPro"/>
</dbReference>
<dbReference type="STRING" id="1232681.ADIS_1771"/>
<keyword evidence="8" id="KW-1185">Reference proteome</keyword>
<comment type="caution">
    <text evidence="7">The sequence shown here is derived from an EMBL/GenBank/DDBJ whole genome shotgun (WGS) entry which is preliminary data.</text>
</comment>
<keyword evidence="2" id="KW-0560">Oxidoreductase</keyword>
<dbReference type="SUPFAM" id="SSF51735">
    <property type="entry name" value="NAD(P)-binding Rossmann-fold domains"/>
    <property type="match status" value="1"/>
</dbReference>
<dbReference type="InterPro" id="IPR006180">
    <property type="entry name" value="3-OHacyl-CoA_DH_CS"/>
</dbReference>
<dbReference type="PANTHER" id="PTHR48075:SF5">
    <property type="entry name" value="3-HYDROXYBUTYRYL-COA DEHYDROGENASE"/>
    <property type="match status" value="1"/>
</dbReference>
<dbReference type="RefSeq" id="WP_010853910.1">
    <property type="nucleotide sequence ID" value="NZ_AQHR01000049.1"/>
</dbReference>
<dbReference type="InterPro" id="IPR036291">
    <property type="entry name" value="NAD(P)-bd_dom_sf"/>
</dbReference>